<dbReference type="EMBL" id="SSWX01000022">
    <property type="protein sequence ID" value="THJ31548.1"/>
    <property type="molecule type" value="Genomic_DNA"/>
</dbReference>
<dbReference type="RefSeq" id="WP_136407420.1">
    <property type="nucleotide sequence ID" value="NZ_SSWX01000022.1"/>
</dbReference>
<evidence type="ECO:0000313" key="3">
    <source>
        <dbReference type="Proteomes" id="UP000306236"/>
    </source>
</evidence>
<evidence type="ECO:0000313" key="2">
    <source>
        <dbReference type="EMBL" id="THJ31548.1"/>
    </source>
</evidence>
<evidence type="ECO:0008006" key="4">
    <source>
        <dbReference type="Google" id="ProtNLM"/>
    </source>
</evidence>
<keyword evidence="3" id="KW-1185">Reference proteome</keyword>
<reference evidence="2 3" key="1">
    <citation type="submission" date="2019-04" db="EMBL/GenBank/DDBJ databases">
        <title>Lampropedia sp YIM MLB12 draf genome.</title>
        <authorList>
            <person name="Wang Y.-X."/>
        </authorList>
    </citation>
    <scope>NUCLEOTIDE SEQUENCE [LARGE SCALE GENOMIC DNA]</scope>
    <source>
        <strain evidence="2 3">YIM MLB12</strain>
    </source>
</reference>
<evidence type="ECO:0000256" key="1">
    <source>
        <dbReference type="SAM" id="MobiDB-lite"/>
    </source>
</evidence>
<name>A0A4S5BP76_9BURK</name>
<gene>
    <name evidence="2" type="ORF">E8K88_14635</name>
</gene>
<dbReference type="OrthoDB" id="8655910at2"/>
<comment type="caution">
    <text evidence="2">The sequence shown here is derived from an EMBL/GenBank/DDBJ whole genome shotgun (WGS) entry which is preliminary data.</text>
</comment>
<accession>A0A4S5BP76</accession>
<dbReference type="AlphaFoldDB" id="A0A4S5BP76"/>
<feature type="region of interest" description="Disordered" evidence="1">
    <location>
        <begin position="1"/>
        <end position="43"/>
    </location>
</feature>
<sequence>MSVERSIHLDLGMPPKTDLEDQADSGTPTHKDSRSPAQLQQDRQAFEANLKGPPHQAAIPAAVPASPFALFGQTPVVQASVAQLDQPSAAAASEALAGLDATLSALASRVLVGQGRNGSTAVHIQLESHTLPGVSLEVFEAEGALVAQFVCTNEASRERLARAVDWLAKSLAQRLMRSVLVRVLADDPEDPSPVESRADAPI</sequence>
<proteinExistence type="predicted"/>
<dbReference type="Proteomes" id="UP000306236">
    <property type="component" value="Unassembled WGS sequence"/>
</dbReference>
<organism evidence="2 3">
    <name type="scientific">Lampropedia aestuarii</name>
    <dbReference type="NCBI Taxonomy" id="2562762"/>
    <lineage>
        <taxon>Bacteria</taxon>
        <taxon>Pseudomonadati</taxon>
        <taxon>Pseudomonadota</taxon>
        <taxon>Betaproteobacteria</taxon>
        <taxon>Burkholderiales</taxon>
        <taxon>Comamonadaceae</taxon>
        <taxon>Lampropedia</taxon>
    </lineage>
</organism>
<protein>
    <recommendedName>
        <fullName evidence="4">Flagellar hook-length control protein FliK</fullName>
    </recommendedName>
</protein>